<dbReference type="EMBL" id="CM037157">
    <property type="protein sequence ID" value="KAH7848499.1"/>
    <property type="molecule type" value="Genomic_DNA"/>
</dbReference>
<keyword evidence="2" id="KW-1185">Reference proteome</keyword>
<evidence type="ECO:0000313" key="1">
    <source>
        <dbReference type="EMBL" id="KAH7848499.1"/>
    </source>
</evidence>
<name>A0ACB7Y669_9ERIC</name>
<sequence>MRIILAVAVAVAAGVLCFGIASVSADIGTAIAYDPPYLPTRCRGYDQDQFPEGGLFAAASDGVWDNGAACGRRYRLKCISGRRRPCKGGSIVIQVVDVCRTNPCPATLTLSNKAFDAISRTPKAKINVEYSQ</sequence>
<protein>
    <submittedName>
        <fullName evidence="1">Uncharacterized protein</fullName>
    </submittedName>
</protein>
<evidence type="ECO:0000313" key="2">
    <source>
        <dbReference type="Proteomes" id="UP000828048"/>
    </source>
</evidence>
<comment type="caution">
    <text evidence="1">The sequence shown here is derived from an EMBL/GenBank/DDBJ whole genome shotgun (WGS) entry which is preliminary data.</text>
</comment>
<organism evidence="1 2">
    <name type="scientific">Vaccinium darrowii</name>
    <dbReference type="NCBI Taxonomy" id="229202"/>
    <lineage>
        <taxon>Eukaryota</taxon>
        <taxon>Viridiplantae</taxon>
        <taxon>Streptophyta</taxon>
        <taxon>Embryophyta</taxon>
        <taxon>Tracheophyta</taxon>
        <taxon>Spermatophyta</taxon>
        <taxon>Magnoliopsida</taxon>
        <taxon>eudicotyledons</taxon>
        <taxon>Gunneridae</taxon>
        <taxon>Pentapetalae</taxon>
        <taxon>asterids</taxon>
        <taxon>Ericales</taxon>
        <taxon>Ericaceae</taxon>
        <taxon>Vaccinioideae</taxon>
        <taxon>Vaccinieae</taxon>
        <taxon>Vaccinium</taxon>
    </lineage>
</organism>
<gene>
    <name evidence="1" type="ORF">Vadar_003498</name>
</gene>
<accession>A0ACB7Y669</accession>
<reference evidence="1 2" key="1">
    <citation type="journal article" date="2021" name="Hortic Res">
        <title>High-quality reference genome and annotation aids understanding of berry development for evergreen blueberry (Vaccinium darrowii).</title>
        <authorList>
            <person name="Yu J."/>
            <person name="Hulse-Kemp A.M."/>
            <person name="Babiker E."/>
            <person name="Staton M."/>
        </authorList>
    </citation>
    <scope>NUCLEOTIDE SEQUENCE [LARGE SCALE GENOMIC DNA]</scope>
    <source>
        <strain evidence="2">cv. NJ 8807/NJ 8810</strain>
        <tissue evidence="1">Young leaf</tissue>
    </source>
</reference>
<dbReference type="Proteomes" id="UP000828048">
    <property type="component" value="Chromosome 7"/>
</dbReference>
<proteinExistence type="predicted"/>